<dbReference type="AlphaFoldDB" id="A0A6G9CTL4"/>
<dbReference type="Proteomes" id="UP000502345">
    <property type="component" value="Chromosome"/>
</dbReference>
<protein>
    <submittedName>
        <fullName evidence="2">Uncharacterized protein</fullName>
    </submittedName>
</protein>
<reference evidence="2 3" key="1">
    <citation type="submission" date="2020-03" db="EMBL/GenBank/DDBJ databases">
        <title>Screen low temperature-resistant strains for efficient degradation of petroleum hydrocarbons under the low temperature.</title>
        <authorList>
            <person name="Wang Y."/>
            <person name="Chen J."/>
        </authorList>
    </citation>
    <scope>NUCLEOTIDE SEQUENCE [LARGE SCALE GENOMIC DNA]</scope>
    <source>
        <strain evidence="2 3">KB1</strain>
    </source>
</reference>
<evidence type="ECO:0000313" key="2">
    <source>
        <dbReference type="EMBL" id="QIP40234.1"/>
    </source>
</evidence>
<proteinExistence type="predicted"/>
<organism evidence="2 3">
    <name type="scientific">Rhodococcus erythropolis</name>
    <name type="common">Arthrobacter picolinophilus</name>
    <dbReference type="NCBI Taxonomy" id="1833"/>
    <lineage>
        <taxon>Bacteria</taxon>
        <taxon>Bacillati</taxon>
        <taxon>Actinomycetota</taxon>
        <taxon>Actinomycetes</taxon>
        <taxon>Mycobacteriales</taxon>
        <taxon>Nocardiaceae</taxon>
        <taxon>Rhodococcus</taxon>
        <taxon>Rhodococcus erythropolis group</taxon>
    </lineage>
</organism>
<gene>
    <name evidence="2" type="ORF">G9444_2990</name>
</gene>
<accession>A0A6G9CTL4</accession>
<dbReference type="EMBL" id="CP050124">
    <property type="protein sequence ID" value="QIP40234.1"/>
    <property type="molecule type" value="Genomic_DNA"/>
</dbReference>
<evidence type="ECO:0000256" key="1">
    <source>
        <dbReference type="SAM" id="MobiDB-lite"/>
    </source>
</evidence>
<name>A0A6G9CTL4_RHOER</name>
<feature type="region of interest" description="Disordered" evidence="1">
    <location>
        <begin position="33"/>
        <end position="52"/>
    </location>
</feature>
<sequence length="93" mass="10595">MAVVLWKKSCRVDRDGSHLSVIAITSDPRDFAVTRSHTGIGPSPRVGSPERSVDWQHCREDSRGAHRCSCEARRERSRWVFLPAFRVLTIYVS</sequence>
<evidence type="ECO:0000313" key="3">
    <source>
        <dbReference type="Proteomes" id="UP000502345"/>
    </source>
</evidence>